<keyword evidence="1" id="KW-0175">Coiled coil</keyword>
<evidence type="ECO:0000313" key="4">
    <source>
        <dbReference type="EMBL" id="SER89965.1"/>
    </source>
</evidence>
<evidence type="ECO:0000256" key="1">
    <source>
        <dbReference type="SAM" id="Coils"/>
    </source>
</evidence>
<gene>
    <name evidence="4" type="ORF">SAMN04487884_11361</name>
</gene>
<feature type="transmembrane region" description="Helical" evidence="2">
    <location>
        <begin position="55"/>
        <end position="70"/>
    </location>
</feature>
<organism evidence="4 5">
    <name type="scientific">Butyrivibrio fibrisolvens</name>
    <dbReference type="NCBI Taxonomy" id="831"/>
    <lineage>
        <taxon>Bacteria</taxon>
        <taxon>Bacillati</taxon>
        <taxon>Bacillota</taxon>
        <taxon>Clostridia</taxon>
        <taxon>Lachnospirales</taxon>
        <taxon>Lachnospiraceae</taxon>
        <taxon>Butyrivibrio</taxon>
    </lineage>
</organism>
<name>A0A1H9SYE9_BUTFI</name>
<dbReference type="AlphaFoldDB" id="A0A1H9SYE9"/>
<feature type="domain" description="Sensor histidine kinase NatK-like C-terminal" evidence="3">
    <location>
        <begin position="321"/>
        <end position="424"/>
    </location>
</feature>
<dbReference type="Pfam" id="PF14501">
    <property type="entry name" value="HATPase_c_5"/>
    <property type="match status" value="1"/>
</dbReference>
<reference evidence="4 5" key="1">
    <citation type="submission" date="2016-10" db="EMBL/GenBank/DDBJ databases">
        <authorList>
            <person name="de Groot N.N."/>
        </authorList>
    </citation>
    <scope>NUCLEOTIDE SEQUENCE [LARGE SCALE GENOMIC DNA]</scope>
    <source>
        <strain evidence="4 5">AR40</strain>
    </source>
</reference>
<sequence length="442" mass="50103">MYKVFELLLTGLWIPVSANIIWPGKISMKNRIINILLMQLSYCIILYNSYSETKAIYLFPVLGIIAYLFFGKKLHALLLVPTGYIIGVFANCLTNNGLRLLSISTGTYLSFCLVSIVLVLVSFGIRGLILLLRDKANIIESPKIVITAVIILATSCAAYLYIGFQIRYELIDDKYYYWYVGSYYVIAILSVIVFIAALKQIQKRERELREEENKRNLIEYTSQIEAMYKELRSFKHDYTNMLLTLSGYIDSNDMDGLRAFYQETILPTGEKINSGNYHLHKLSRIKDTALKGMLSAKFISSMSRGINLYIDIMDEVPDISMKLLDLTRVLGIYIDNAVEAALETSSKEVKFNIVVDSNAVVIVVANSYIPKGLSIDEIEKPSVSTKGEGRGIGLENAGKILNSYPNVYKYTEMKRDFFVQTLMIENESIRKRSKNSISGLFS</sequence>
<dbReference type="Proteomes" id="UP000182584">
    <property type="component" value="Unassembled WGS sequence"/>
</dbReference>
<proteinExistence type="predicted"/>
<dbReference type="GO" id="GO:0042802">
    <property type="term" value="F:identical protein binding"/>
    <property type="evidence" value="ECO:0007669"/>
    <property type="project" value="TreeGrafter"/>
</dbReference>
<dbReference type="InterPro" id="IPR036890">
    <property type="entry name" value="HATPase_C_sf"/>
</dbReference>
<evidence type="ECO:0000256" key="2">
    <source>
        <dbReference type="SAM" id="Phobius"/>
    </source>
</evidence>
<dbReference type="Gene3D" id="3.30.565.10">
    <property type="entry name" value="Histidine kinase-like ATPase, C-terminal domain"/>
    <property type="match status" value="1"/>
</dbReference>
<evidence type="ECO:0000259" key="3">
    <source>
        <dbReference type="Pfam" id="PF14501"/>
    </source>
</evidence>
<feature type="coiled-coil region" evidence="1">
    <location>
        <begin position="194"/>
        <end position="221"/>
    </location>
</feature>
<protein>
    <submittedName>
        <fullName evidence="4">GHKL domain-containing protein</fullName>
    </submittedName>
</protein>
<keyword evidence="2" id="KW-0812">Transmembrane</keyword>
<dbReference type="RefSeq" id="WP_074756368.1">
    <property type="nucleotide sequence ID" value="NZ_FOGJ01000013.1"/>
</dbReference>
<dbReference type="InterPro" id="IPR032834">
    <property type="entry name" value="NatK-like_C"/>
</dbReference>
<keyword evidence="2" id="KW-1133">Transmembrane helix</keyword>
<dbReference type="EMBL" id="FOGJ01000013">
    <property type="protein sequence ID" value="SER89965.1"/>
    <property type="molecule type" value="Genomic_DNA"/>
</dbReference>
<dbReference type="SUPFAM" id="SSF55874">
    <property type="entry name" value="ATPase domain of HSP90 chaperone/DNA topoisomerase II/histidine kinase"/>
    <property type="match status" value="1"/>
</dbReference>
<evidence type="ECO:0000313" key="5">
    <source>
        <dbReference type="Proteomes" id="UP000182584"/>
    </source>
</evidence>
<dbReference type="OrthoDB" id="1656061at2"/>
<feature type="transmembrane region" description="Helical" evidence="2">
    <location>
        <begin position="108"/>
        <end position="132"/>
    </location>
</feature>
<dbReference type="PANTHER" id="PTHR40448:SF1">
    <property type="entry name" value="TWO-COMPONENT SENSOR HISTIDINE KINASE"/>
    <property type="match status" value="1"/>
</dbReference>
<feature type="transmembrane region" description="Helical" evidence="2">
    <location>
        <begin position="77"/>
        <end position="96"/>
    </location>
</feature>
<feature type="transmembrane region" description="Helical" evidence="2">
    <location>
        <begin position="144"/>
        <end position="164"/>
    </location>
</feature>
<feature type="transmembrane region" description="Helical" evidence="2">
    <location>
        <begin position="176"/>
        <end position="198"/>
    </location>
</feature>
<accession>A0A1H9SYE9</accession>
<keyword evidence="2" id="KW-0472">Membrane</keyword>
<dbReference type="PANTHER" id="PTHR40448">
    <property type="entry name" value="TWO-COMPONENT SENSOR HISTIDINE KINASE"/>
    <property type="match status" value="1"/>
</dbReference>